<comment type="caution">
    <text evidence="11">The sequence shown here is derived from an EMBL/GenBank/DDBJ whole genome shotgun (WGS) entry which is preliminary data.</text>
</comment>
<dbReference type="PANTHER" id="PTHR32089:SF114">
    <property type="entry name" value="METHYL-ACCEPTING CHEMOTAXIS PROTEIN MCPB"/>
    <property type="match status" value="1"/>
</dbReference>
<dbReference type="InterPro" id="IPR004090">
    <property type="entry name" value="Chemotax_Me-accpt_rcpt"/>
</dbReference>
<feature type="domain" description="Methyl-accepting transducer" evidence="9">
    <location>
        <begin position="288"/>
        <end position="538"/>
    </location>
</feature>
<evidence type="ECO:0000256" key="4">
    <source>
        <dbReference type="ARBA" id="ARBA00023224"/>
    </source>
</evidence>
<evidence type="ECO:0000256" key="8">
    <source>
        <dbReference type="SAM" id="Phobius"/>
    </source>
</evidence>
<dbReference type="SMART" id="SM00304">
    <property type="entry name" value="HAMP"/>
    <property type="match status" value="1"/>
</dbReference>
<dbReference type="AlphaFoldDB" id="A0A841RLC8"/>
<feature type="transmembrane region" description="Helical" evidence="8">
    <location>
        <begin position="193"/>
        <end position="214"/>
    </location>
</feature>
<keyword evidence="3 8" id="KW-0472">Membrane</keyword>
<dbReference type="PRINTS" id="PR00260">
    <property type="entry name" value="CHEMTRNSDUCR"/>
</dbReference>
<dbReference type="Pfam" id="PF00672">
    <property type="entry name" value="HAMP"/>
    <property type="match status" value="1"/>
</dbReference>
<keyword evidence="12" id="KW-1185">Reference proteome</keyword>
<dbReference type="InterPro" id="IPR003660">
    <property type="entry name" value="HAMP_dom"/>
</dbReference>
<evidence type="ECO:0000259" key="10">
    <source>
        <dbReference type="PROSITE" id="PS50885"/>
    </source>
</evidence>
<dbReference type="InterPro" id="IPR004089">
    <property type="entry name" value="MCPsignal_dom"/>
</dbReference>
<keyword evidence="8" id="KW-0812">Transmembrane</keyword>
<comment type="subcellular location">
    <subcellularLocation>
        <location evidence="1">Cell membrane</location>
    </subcellularLocation>
</comment>
<dbReference type="EMBL" id="JACHON010000002">
    <property type="protein sequence ID" value="MBB6512266.1"/>
    <property type="molecule type" value="Genomic_DNA"/>
</dbReference>
<dbReference type="CDD" id="cd11386">
    <property type="entry name" value="MCP_signal"/>
    <property type="match status" value="1"/>
</dbReference>
<keyword evidence="8" id="KW-1133">Transmembrane helix</keyword>
<dbReference type="PANTHER" id="PTHR32089">
    <property type="entry name" value="METHYL-ACCEPTING CHEMOTAXIS PROTEIN MCPB"/>
    <property type="match status" value="1"/>
</dbReference>
<evidence type="ECO:0000256" key="2">
    <source>
        <dbReference type="ARBA" id="ARBA00022475"/>
    </source>
</evidence>
<sequence>MQKKKQKVKLNALQNLKIGGKYSVVLGVVLALFIISIGVVSFFMWQMQSNIESMERRAERAVEVTELGSLIREKTSQLYMYMDNQSSEILETYEEAKAEYNEIEARIAEDLNSEEQERLYNQIHFASEEVDRQFETVISLIDQGEIGEARTAATTASLIQGASIGAVEDFKNLVYEDMQSANEDVNQGFYTTWFVLGIGIVVSIVISIIMMVLLNRSISSKLNRLVETSNEIANGNLAVNNIENDSKDEIGILADSMNRMKDSLRTLISQSVEVSSSVHSQSALLQQAAEEVKTGSEQTAVTMQELASGAETQANHASDVAEKVSMFTQGFNEMSNSSEELTESSNEILTLTDTGKNMMENSVSQMEKVYAMVKDAVDKVRTLDKQSQEITKLVDVVQDIAEQTNLLALNAAIESARAGEHGKGFAVVADEVRKLAEQVSHSVGDITNITTQIQNESSSVTLSLEEGYEDVEQGMVQIENTGESFEQINDSISRMVDKLQAVGNRINDLTSATEDIGKSVEEIASISEESAAGIEQTAASAQQGSSSMEEMTYNTKQLSELSKQLNDNVQQFKM</sequence>
<dbReference type="Proteomes" id="UP000572212">
    <property type="component" value="Unassembled WGS sequence"/>
</dbReference>
<feature type="coiled-coil region" evidence="7">
    <location>
        <begin position="86"/>
        <end position="113"/>
    </location>
</feature>
<dbReference type="SMART" id="SM00283">
    <property type="entry name" value="MA"/>
    <property type="match status" value="1"/>
</dbReference>
<keyword evidence="4 6" id="KW-0807">Transducer</keyword>
<feature type="transmembrane region" description="Helical" evidence="8">
    <location>
        <begin position="21"/>
        <end position="45"/>
    </location>
</feature>
<evidence type="ECO:0000256" key="1">
    <source>
        <dbReference type="ARBA" id="ARBA00004236"/>
    </source>
</evidence>
<dbReference type="PROSITE" id="PS50111">
    <property type="entry name" value="CHEMOTAXIS_TRANSDUC_2"/>
    <property type="match status" value="1"/>
</dbReference>
<keyword evidence="2" id="KW-1003">Cell membrane</keyword>
<dbReference type="SUPFAM" id="SSF58104">
    <property type="entry name" value="Methyl-accepting chemotaxis protein (MCP) signaling domain"/>
    <property type="match status" value="1"/>
</dbReference>
<keyword evidence="7" id="KW-0175">Coiled coil</keyword>
<accession>A0A841RLC8</accession>
<dbReference type="GO" id="GO:0007165">
    <property type="term" value="P:signal transduction"/>
    <property type="evidence" value="ECO:0007669"/>
    <property type="project" value="UniProtKB-KW"/>
</dbReference>
<dbReference type="Gene3D" id="6.10.340.10">
    <property type="match status" value="1"/>
</dbReference>
<name>A0A841RLC8_9BACI</name>
<dbReference type="GO" id="GO:0004888">
    <property type="term" value="F:transmembrane signaling receptor activity"/>
    <property type="evidence" value="ECO:0007669"/>
    <property type="project" value="InterPro"/>
</dbReference>
<evidence type="ECO:0000256" key="6">
    <source>
        <dbReference type="PROSITE-ProRule" id="PRU00284"/>
    </source>
</evidence>
<dbReference type="Gene3D" id="1.10.287.950">
    <property type="entry name" value="Methyl-accepting chemotaxis protein"/>
    <property type="match status" value="1"/>
</dbReference>
<dbReference type="GO" id="GO:0006935">
    <property type="term" value="P:chemotaxis"/>
    <property type="evidence" value="ECO:0007669"/>
    <property type="project" value="InterPro"/>
</dbReference>
<proteinExistence type="inferred from homology"/>
<evidence type="ECO:0000256" key="7">
    <source>
        <dbReference type="SAM" id="Coils"/>
    </source>
</evidence>
<evidence type="ECO:0000259" key="9">
    <source>
        <dbReference type="PROSITE" id="PS50111"/>
    </source>
</evidence>
<protein>
    <submittedName>
        <fullName evidence="11">Methyl-accepting chemotaxis protein</fullName>
    </submittedName>
</protein>
<organism evidence="11 12">
    <name type="scientific">Gracilibacillus halotolerans</name>
    <dbReference type="NCBI Taxonomy" id="74386"/>
    <lineage>
        <taxon>Bacteria</taxon>
        <taxon>Bacillati</taxon>
        <taxon>Bacillota</taxon>
        <taxon>Bacilli</taxon>
        <taxon>Bacillales</taxon>
        <taxon>Bacillaceae</taxon>
        <taxon>Gracilibacillus</taxon>
    </lineage>
</organism>
<dbReference type="CDD" id="cd06225">
    <property type="entry name" value="HAMP"/>
    <property type="match status" value="1"/>
</dbReference>
<feature type="domain" description="HAMP" evidence="10">
    <location>
        <begin position="216"/>
        <end position="269"/>
    </location>
</feature>
<evidence type="ECO:0000313" key="11">
    <source>
        <dbReference type="EMBL" id="MBB6512266.1"/>
    </source>
</evidence>
<comment type="similarity">
    <text evidence="5">Belongs to the methyl-accepting chemotaxis (MCP) protein family.</text>
</comment>
<reference evidence="11 12" key="1">
    <citation type="submission" date="2020-08" db="EMBL/GenBank/DDBJ databases">
        <title>Genomic Encyclopedia of Type Strains, Phase IV (KMG-IV): sequencing the most valuable type-strain genomes for metagenomic binning, comparative biology and taxonomic classification.</title>
        <authorList>
            <person name="Goeker M."/>
        </authorList>
    </citation>
    <scope>NUCLEOTIDE SEQUENCE [LARGE SCALE GENOMIC DNA]</scope>
    <source>
        <strain evidence="11 12">DSM 11805</strain>
    </source>
</reference>
<dbReference type="PROSITE" id="PS50885">
    <property type="entry name" value="HAMP"/>
    <property type="match status" value="1"/>
</dbReference>
<gene>
    <name evidence="11" type="ORF">GGQ92_001047</name>
</gene>
<dbReference type="RefSeq" id="WP_184245308.1">
    <property type="nucleotide sequence ID" value="NZ_BAAACU010000002.1"/>
</dbReference>
<evidence type="ECO:0000313" key="12">
    <source>
        <dbReference type="Proteomes" id="UP000572212"/>
    </source>
</evidence>
<evidence type="ECO:0000256" key="3">
    <source>
        <dbReference type="ARBA" id="ARBA00023136"/>
    </source>
</evidence>
<dbReference type="GO" id="GO:0005886">
    <property type="term" value="C:plasma membrane"/>
    <property type="evidence" value="ECO:0007669"/>
    <property type="project" value="UniProtKB-SubCell"/>
</dbReference>
<evidence type="ECO:0000256" key="5">
    <source>
        <dbReference type="ARBA" id="ARBA00029447"/>
    </source>
</evidence>
<dbReference type="Pfam" id="PF00015">
    <property type="entry name" value="MCPsignal"/>
    <property type="match status" value="1"/>
</dbReference>